<dbReference type="OrthoDB" id="9802910at2"/>
<name>Q029T8_SOLUE</name>
<evidence type="ECO:0008006" key="2">
    <source>
        <dbReference type="Google" id="ProtNLM"/>
    </source>
</evidence>
<organism evidence="1">
    <name type="scientific">Solibacter usitatus (strain Ellin6076)</name>
    <dbReference type="NCBI Taxonomy" id="234267"/>
    <lineage>
        <taxon>Bacteria</taxon>
        <taxon>Pseudomonadati</taxon>
        <taxon>Acidobacteriota</taxon>
        <taxon>Terriglobia</taxon>
        <taxon>Bryobacterales</taxon>
        <taxon>Solibacteraceae</taxon>
        <taxon>Candidatus Solibacter</taxon>
    </lineage>
</organism>
<accession>Q029T8</accession>
<evidence type="ECO:0000313" key="1">
    <source>
        <dbReference type="EMBL" id="ABJ82188.1"/>
    </source>
</evidence>
<dbReference type="KEGG" id="sus:Acid_1194"/>
<dbReference type="Pfam" id="PF09969">
    <property type="entry name" value="DUF2203"/>
    <property type="match status" value="1"/>
</dbReference>
<protein>
    <recommendedName>
        <fullName evidence="2">DUF2203 domain-containing protein</fullName>
    </recommendedName>
</protein>
<dbReference type="InParanoid" id="Q029T8"/>
<dbReference type="eggNOG" id="COG4911">
    <property type="taxonomic scope" value="Bacteria"/>
</dbReference>
<dbReference type="InterPro" id="IPR018699">
    <property type="entry name" value="DUF2203"/>
</dbReference>
<dbReference type="EMBL" id="CP000473">
    <property type="protein sequence ID" value="ABJ82188.1"/>
    <property type="molecule type" value="Genomic_DNA"/>
</dbReference>
<dbReference type="AlphaFoldDB" id="Q029T8"/>
<proteinExistence type="predicted"/>
<sequence>MSKRFTLAEAQSLIPEVDRLLRQALDSKSAYEDAERAIHDFNQRVMMLGGVIVDRHRAIENKSRRDNAAAQFRAAVQAVQETGCLIKDIDIGLVDFPTSLRGVEVYLCWKLGESGISFWHSVDEGFRGRKPIDQDFLDNHQGDPSQ</sequence>
<dbReference type="HOGENOM" id="CLU_137908_1_0_0"/>
<dbReference type="PIRSF" id="PIRSF016498">
    <property type="entry name" value="UCP016498"/>
    <property type="match status" value="1"/>
</dbReference>
<reference evidence="1" key="1">
    <citation type="submission" date="2006-10" db="EMBL/GenBank/DDBJ databases">
        <title>Complete sequence of Solibacter usitatus Ellin6076.</title>
        <authorList>
            <consortium name="US DOE Joint Genome Institute"/>
            <person name="Copeland A."/>
            <person name="Lucas S."/>
            <person name="Lapidus A."/>
            <person name="Barry K."/>
            <person name="Detter J.C."/>
            <person name="Glavina del Rio T."/>
            <person name="Hammon N."/>
            <person name="Israni S."/>
            <person name="Dalin E."/>
            <person name="Tice H."/>
            <person name="Pitluck S."/>
            <person name="Thompson L.S."/>
            <person name="Brettin T."/>
            <person name="Bruce D."/>
            <person name="Han C."/>
            <person name="Tapia R."/>
            <person name="Gilna P."/>
            <person name="Schmutz J."/>
            <person name="Larimer F."/>
            <person name="Land M."/>
            <person name="Hauser L."/>
            <person name="Kyrpides N."/>
            <person name="Mikhailova N."/>
            <person name="Janssen P.H."/>
            <person name="Kuske C.R."/>
            <person name="Richardson P."/>
        </authorList>
    </citation>
    <scope>NUCLEOTIDE SEQUENCE</scope>
    <source>
        <strain evidence="1">Ellin6076</strain>
    </source>
</reference>
<dbReference type="STRING" id="234267.Acid_1194"/>
<gene>
    <name evidence="1" type="ordered locus">Acid_1194</name>
</gene>